<dbReference type="PANTHER" id="PTHR35089">
    <property type="entry name" value="CHAPERONE PROTEIN SKP"/>
    <property type="match status" value="1"/>
</dbReference>
<evidence type="ECO:0000313" key="5">
    <source>
        <dbReference type="EMBL" id="GBC99987.1"/>
    </source>
</evidence>
<evidence type="ECO:0000256" key="3">
    <source>
        <dbReference type="SAM" id="Coils"/>
    </source>
</evidence>
<dbReference type="Proteomes" id="UP000236173">
    <property type="component" value="Unassembled WGS sequence"/>
</dbReference>
<dbReference type="GO" id="GO:0051082">
    <property type="term" value="F:unfolded protein binding"/>
    <property type="evidence" value="ECO:0007669"/>
    <property type="project" value="InterPro"/>
</dbReference>
<reference evidence="6" key="1">
    <citation type="submission" date="2017-09" db="EMBL/GenBank/DDBJ databases">
        <title>Metaegenomics of thermophilic ammonia-oxidizing enrichment culture.</title>
        <authorList>
            <person name="Kato S."/>
            <person name="Suzuki K."/>
        </authorList>
    </citation>
    <scope>NUCLEOTIDE SEQUENCE [LARGE SCALE GENOMIC DNA]</scope>
</reference>
<proteinExistence type="inferred from homology"/>
<dbReference type="InterPro" id="IPR024930">
    <property type="entry name" value="Skp_dom_sf"/>
</dbReference>
<dbReference type="Pfam" id="PF03938">
    <property type="entry name" value="OmpH"/>
    <property type="match status" value="1"/>
</dbReference>
<dbReference type="GO" id="GO:0005829">
    <property type="term" value="C:cytosol"/>
    <property type="evidence" value="ECO:0007669"/>
    <property type="project" value="TreeGrafter"/>
</dbReference>
<dbReference type="InterPro" id="IPR005632">
    <property type="entry name" value="Chaperone_Skp"/>
</dbReference>
<protein>
    <recommendedName>
        <fullName evidence="7">Chaperone protein Skp</fullName>
    </recommendedName>
</protein>
<feature type="chain" id="PRO_5014194218" description="Chaperone protein Skp" evidence="4">
    <location>
        <begin position="29"/>
        <end position="217"/>
    </location>
</feature>
<dbReference type="EMBL" id="BEHT01000046">
    <property type="protein sequence ID" value="GBC99987.1"/>
    <property type="molecule type" value="Genomic_DNA"/>
</dbReference>
<sequence length="217" mass="25338">MLTRWVSVASVAALVILTALRAMTFAPADQPLTLGLVDMQKLIDGYKALQEDDTRYRQTVQRRQQMLEVRELLEPKEWEELDALEQKEAENKLSDAERKRLEELRKLTEQRRAEIDRLRLKGQLTDEERKRLEYLQNVQRSNQPKLQALADKFRQELDEINRRVTQMHHNRIRDAAKQVAQQLGLKLVLIGDEDTVLYAEPTLDITERVLAILNSGK</sequence>
<dbReference type="GO" id="GO:0050821">
    <property type="term" value="P:protein stabilization"/>
    <property type="evidence" value="ECO:0007669"/>
    <property type="project" value="TreeGrafter"/>
</dbReference>
<dbReference type="Gene3D" id="3.30.910.20">
    <property type="entry name" value="Skp domain"/>
    <property type="match status" value="1"/>
</dbReference>
<evidence type="ECO:0000256" key="2">
    <source>
        <dbReference type="ARBA" id="ARBA00022729"/>
    </source>
</evidence>
<evidence type="ECO:0000256" key="1">
    <source>
        <dbReference type="ARBA" id="ARBA00009091"/>
    </source>
</evidence>
<evidence type="ECO:0000256" key="4">
    <source>
        <dbReference type="SAM" id="SignalP"/>
    </source>
</evidence>
<accession>A0A2H5XFR3</accession>
<name>A0A2H5XFR3_9BACT</name>
<feature type="coiled-coil region" evidence="3">
    <location>
        <begin position="84"/>
        <end position="121"/>
    </location>
</feature>
<dbReference type="AlphaFoldDB" id="A0A2H5XFR3"/>
<keyword evidence="2 4" id="KW-0732">Signal</keyword>
<evidence type="ECO:0008006" key="7">
    <source>
        <dbReference type="Google" id="ProtNLM"/>
    </source>
</evidence>
<dbReference type="SMART" id="SM00935">
    <property type="entry name" value="OmpH"/>
    <property type="match status" value="1"/>
</dbReference>
<dbReference type="PANTHER" id="PTHR35089:SF1">
    <property type="entry name" value="CHAPERONE PROTEIN SKP"/>
    <property type="match status" value="1"/>
</dbReference>
<comment type="similarity">
    <text evidence="1">Belongs to the Skp family.</text>
</comment>
<evidence type="ECO:0000313" key="6">
    <source>
        <dbReference type="Proteomes" id="UP000236173"/>
    </source>
</evidence>
<comment type="caution">
    <text evidence="5">The sequence shown here is derived from an EMBL/GenBank/DDBJ whole genome shotgun (WGS) entry which is preliminary data.</text>
</comment>
<gene>
    <name evidence="5" type="ORF">HRbin17_02520</name>
</gene>
<keyword evidence="3" id="KW-0175">Coiled coil</keyword>
<organism evidence="5 6">
    <name type="scientific">Candidatus Fervidibacter japonicus</name>
    <dbReference type="NCBI Taxonomy" id="2035412"/>
    <lineage>
        <taxon>Bacteria</taxon>
        <taxon>Candidatus Fervidibacterota</taxon>
        <taxon>Candidatus Fervidibacter</taxon>
    </lineage>
</organism>
<dbReference type="SUPFAM" id="SSF111384">
    <property type="entry name" value="OmpH-like"/>
    <property type="match status" value="1"/>
</dbReference>
<feature type="signal peptide" evidence="4">
    <location>
        <begin position="1"/>
        <end position="28"/>
    </location>
</feature>